<keyword evidence="3" id="KW-1185">Reference proteome</keyword>
<evidence type="ECO:0000313" key="2">
    <source>
        <dbReference type="EMBL" id="KAK4092278.1"/>
    </source>
</evidence>
<accession>A0ABR0C7C0</accession>
<evidence type="ECO:0000256" key="1">
    <source>
        <dbReference type="SAM" id="MobiDB-lite"/>
    </source>
</evidence>
<name>A0ABR0C7C0_PURLI</name>
<dbReference type="Proteomes" id="UP001287286">
    <property type="component" value="Unassembled WGS sequence"/>
</dbReference>
<proteinExistence type="predicted"/>
<sequence length="132" mass="14066">MMERGVTPGLDPESARRVRLAVFIAAQAVNPQERRESGPPAARILDPAPYQQPLETVSETGPGANARAKHAGSDVTVRPPPGRPEPWSGTDTDTGEARHTGGVTYRPGNWGAGCRTEYALRLATDGRLARLA</sequence>
<protein>
    <submittedName>
        <fullName evidence="2">Uncharacterized protein</fullName>
    </submittedName>
</protein>
<dbReference type="EMBL" id="JAWRVI010000009">
    <property type="protein sequence ID" value="KAK4092278.1"/>
    <property type="molecule type" value="Genomic_DNA"/>
</dbReference>
<evidence type="ECO:0000313" key="3">
    <source>
        <dbReference type="Proteomes" id="UP001287286"/>
    </source>
</evidence>
<gene>
    <name evidence="2" type="ORF">Purlil1_3531</name>
</gene>
<reference evidence="2 3" key="1">
    <citation type="journal article" date="2024" name="Microbiol. Resour. Announc.">
        <title>Genome annotations for the ascomycete fungi Trichoderma harzianum, Trichoderma aggressivum, and Purpureocillium lilacinum.</title>
        <authorList>
            <person name="Beijen E.P.W."/>
            <person name="Ohm R.A."/>
        </authorList>
    </citation>
    <scope>NUCLEOTIDE SEQUENCE [LARGE SCALE GENOMIC DNA]</scope>
    <source>
        <strain evidence="2 3">CBS 150709</strain>
    </source>
</reference>
<organism evidence="2 3">
    <name type="scientific">Purpureocillium lilacinum</name>
    <name type="common">Paecilomyces lilacinus</name>
    <dbReference type="NCBI Taxonomy" id="33203"/>
    <lineage>
        <taxon>Eukaryota</taxon>
        <taxon>Fungi</taxon>
        <taxon>Dikarya</taxon>
        <taxon>Ascomycota</taxon>
        <taxon>Pezizomycotina</taxon>
        <taxon>Sordariomycetes</taxon>
        <taxon>Hypocreomycetidae</taxon>
        <taxon>Hypocreales</taxon>
        <taxon>Ophiocordycipitaceae</taxon>
        <taxon>Purpureocillium</taxon>
    </lineage>
</organism>
<comment type="caution">
    <text evidence="2">The sequence shown here is derived from an EMBL/GenBank/DDBJ whole genome shotgun (WGS) entry which is preliminary data.</text>
</comment>
<feature type="region of interest" description="Disordered" evidence="1">
    <location>
        <begin position="30"/>
        <end position="110"/>
    </location>
</feature>